<proteinExistence type="predicted"/>
<dbReference type="PRINTS" id="PR01071">
    <property type="entry name" value="ACOABIOTINCC"/>
</dbReference>
<evidence type="ECO:0000256" key="1">
    <source>
        <dbReference type="ARBA" id="ARBA00005194"/>
    </source>
</evidence>
<evidence type="ECO:0000256" key="8">
    <source>
        <dbReference type="RuleBase" id="RU364072"/>
    </source>
</evidence>
<keyword evidence="5 8" id="KW-0443">Lipid metabolism</keyword>
<dbReference type="RefSeq" id="WP_132014080.1">
    <property type="nucleotide sequence ID" value="NZ_SLUN01000009.1"/>
</dbReference>
<dbReference type="PANTHER" id="PTHR45266:SF3">
    <property type="entry name" value="OXALOACETATE DECARBOXYLASE ALPHA CHAIN"/>
    <property type="match status" value="1"/>
</dbReference>
<dbReference type="PROSITE" id="PS50968">
    <property type="entry name" value="BIOTINYL_LIPOYL"/>
    <property type="match status" value="1"/>
</dbReference>
<dbReference type="InterPro" id="IPR001249">
    <property type="entry name" value="AcCoA_biotinCC"/>
</dbReference>
<keyword evidence="6 8" id="KW-0275">Fatty acid biosynthesis</keyword>
<evidence type="ECO:0000256" key="2">
    <source>
        <dbReference type="ARBA" id="ARBA00017562"/>
    </source>
</evidence>
<evidence type="ECO:0000256" key="5">
    <source>
        <dbReference type="ARBA" id="ARBA00023098"/>
    </source>
</evidence>
<dbReference type="OrthoDB" id="9811735at2"/>
<comment type="pathway">
    <text evidence="1 8">Lipid metabolism; fatty acid biosynthesis.</text>
</comment>
<sequence length="162" mass="17362">MNIKEIKELVKMLDGTDISEFCFESEGSKVVIKKGTAISPQGITSAIPMMTNPMLNAINIPAPAAAPAAAASGEEKNEGLGPNQVLITAPMVGTFYRSSSPDADPYVQPGQVVNVGEVVCIIEAMKLMNEIESEWRGKIVEVLVDNAQPVEYGQPLFVLEKL</sequence>
<dbReference type="AlphaFoldDB" id="A0A4R1RVX1"/>
<dbReference type="Proteomes" id="UP000295008">
    <property type="component" value="Unassembled WGS sequence"/>
</dbReference>
<reference evidence="10 11" key="1">
    <citation type="submission" date="2019-03" db="EMBL/GenBank/DDBJ databases">
        <title>Genomic Encyclopedia of Type Strains, Phase IV (KMG-IV): sequencing the most valuable type-strain genomes for metagenomic binning, comparative biology and taxonomic classification.</title>
        <authorList>
            <person name="Goeker M."/>
        </authorList>
    </citation>
    <scope>NUCLEOTIDE SEQUENCE [LARGE SCALE GENOMIC DNA]</scope>
    <source>
        <strain evidence="10 11">LX-B</strain>
    </source>
</reference>
<dbReference type="UniPathway" id="UPA00094"/>
<dbReference type="PANTHER" id="PTHR45266">
    <property type="entry name" value="OXALOACETATE DECARBOXYLASE ALPHA CHAIN"/>
    <property type="match status" value="1"/>
</dbReference>
<gene>
    <name evidence="10" type="ORF">EDC14_1009126</name>
</gene>
<keyword evidence="7 8" id="KW-0092">Biotin</keyword>
<evidence type="ECO:0000313" key="10">
    <source>
        <dbReference type="EMBL" id="TCL70808.1"/>
    </source>
</evidence>
<dbReference type="EMBL" id="SLUN01000009">
    <property type="protein sequence ID" value="TCL70808.1"/>
    <property type="molecule type" value="Genomic_DNA"/>
</dbReference>
<dbReference type="Pfam" id="PF00364">
    <property type="entry name" value="Biotin_lipoyl"/>
    <property type="match status" value="1"/>
</dbReference>
<dbReference type="InterPro" id="IPR011053">
    <property type="entry name" value="Single_hybrid_motif"/>
</dbReference>
<dbReference type="NCBIfam" id="TIGR00531">
    <property type="entry name" value="BCCP"/>
    <property type="match status" value="1"/>
</dbReference>
<evidence type="ECO:0000256" key="7">
    <source>
        <dbReference type="ARBA" id="ARBA00023267"/>
    </source>
</evidence>
<evidence type="ECO:0000256" key="6">
    <source>
        <dbReference type="ARBA" id="ARBA00023160"/>
    </source>
</evidence>
<evidence type="ECO:0000313" key="11">
    <source>
        <dbReference type="Proteomes" id="UP000295008"/>
    </source>
</evidence>
<protein>
    <recommendedName>
        <fullName evidence="2 8">Biotin carboxyl carrier protein of acetyl-CoA carboxylase</fullName>
    </recommendedName>
</protein>
<dbReference type="GO" id="GO:0009317">
    <property type="term" value="C:acetyl-CoA carboxylase complex"/>
    <property type="evidence" value="ECO:0007669"/>
    <property type="project" value="InterPro"/>
</dbReference>
<dbReference type="InterPro" id="IPR001882">
    <property type="entry name" value="Biotin_BS"/>
</dbReference>
<dbReference type="Gene3D" id="2.40.50.100">
    <property type="match status" value="1"/>
</dbReference>
<comment type="caution">
    <text evidence="10">The sequence shown here is derived from an EMBL/GenBank/DDBJ whole genome shotgun (WGS) entry which is preliminary data.</text>
</comment>
<keyword evidence="3 8" id="KW-0444">Lipid biosynthesis</keyword>
<dbReference type="InterPro" id="IPR050709">
    <property type="entry name" value="Biotin_Carboxyl_Carrier/Decarb"/>
</dbReference>
<keyword evidence="4 8" id="KW-0276">Fatty acid metabolism</keyword>
<feature type="domain" description="Lipoyl-binding" evidence="9">
    <location>
        <begin position="84"/>
        <end position="160"/>
    </location>
</feature>
<dbReference type="GO" id="GO:0006633">
    <property type="term" value="P:fatty acid biosynthetic process"/>
    <property type="evidence" value="ECO:0007669"/>
    <property type="project" value="UniProtKB-UniPathway"/>
</dbReference>
<evidence type="ECO:0000259" key="9">
    <source>
        <dbReference type="PROSITE" id="PS50968"/>
    </source>
</evidence>
<dbReference type="CDD" id="cd06850">
    <property type="entry name" value="biotinyl_domain"/>
    <property type="match status" value="1"/>
</dbReference>
<dbReference type="GO" id="GO:0003989">
    <property type="term" value="F:acetyl-CoA carboxylase activity"/>
    <property type="evidence" value="ECO:0007669"/>
    <property type="project" value="InterPro"/>
</dbReference>
<evidence type="ECO:0000256" key="3">
    <source>
        <dbReference type="ARBA" id="ARBA00022516"/>
    </source>
</evidence>
<evidence type="ECO:0000256" key="4">
    <source>
        <dbReference type="ARBA" id="ARBA00022832"/>
    </source>
</evidence>
<comment type="function">
    <text evidence="8">This protein is a component of the acetyl coenzyme A carboxylase complex; first, biotin carboxylase catalyzes the carboxylation of the carrier protein and then the transcarboxylase transfers the carboxyl group to form malonyl-CoA.</text>
</comment>
<keyword evidence="11" id="KW-1185">Reference proteome</keyword>
<dbReference type="InterPro" id="IPR000089">
    <property type="entry name" value="Biotin_lipoyl"/>
</dbReference>
<organism evidence="10 11">
    <name type="scientific">Hydrogenispora ethanolica</name>
    <dbReference type="NCBI Taxonomy" id="1082276"/>
    <lineage>
        <taxon>Bacteria</taxon>
        <taxon>Bacillati</taxon>
        <taxon>Bacillota</taxon>
        <taxon>Hydrogenispora</taxon>
    </lineage>
</organism>
<dbReference type="SUPFAM" id="SSF51230">
    <property type="entry name" value="Single hybrid motif"/>
    <property type="match status" value="1"/>
</dbReference>
<name>A0A4R1RVX1_HYDET</name>
<dbReference type="PROSITE" id="PS00188">
    <property type="entry name" value="BIOTIN"/>
    <property type="match status" value="1"/>
</dbReference>
<accession>A0A4R1RVX1</accession>